<evidence type="ECO:0000256" key="1">
    <source>
        <dbReference type="SAM" id="MobiDB-lite"/>
    </source>
</evidence>
<evidence type="ECO:0000313" key="3">
    <source>
        <dbReference type="Proteomes" id="UP001521184"/>
    </source>
</evidence>
<dbReference type="EMBL" id="JAKEKT020000170">
    <property type="protein sequence ID" value="KAL1633005.1"/>
    <property type="molecule type" value="Genomic_DNA"/>
</dbReference>
<dbReference type="Proteomes" id="UP001521184">
    <property type="component" value="Unassembled WGS sequence"/>
</dbReference>
<organism evidence="2 3">
    <name type="scientific">Diplodia intermedia</name>
    <dbReference type="NCBI Taxonomy" id="856260"/>
    <lineage>
        <taxon>Eukaryota</taxon>
        <taxon>Fungi</taxon>
        <taxon>Dikarya</taxon>
        <taxon>Ascomycota</taxon>
        <taxon>Pezizomycotina</taxon>
        <taxon>Dothideomycetes</taxon>
        <taxon>Dothideomycetes incertae sedis</taxon>
        <taxon>Botryosphaeriales</taxon>
        <taxon>Botryosphaeriaceae</taxon>
        <taxon>Diplodia</taxon>
    </lineage>
</organism>
<name>A0ABR3T0A8_9PEZI</name>
<accession>A0ABR3T0A8</accession>
<feature type="compositionally biased region" description="Polar residues" evidence="1">
    <location>
        <begin position="343"/>
        <end position="352"/>
    </location>
</feature>
<sequence length="373" mass="42099">MEQPAVIRPYSDTVDTLPCIASRWCNPRDDKACFGHLTAEFHSGQRCGPAPSSLRIVFSPDTIDERGVFMKADPASQVALMISSDHLDKPLTIVTPQRDEIPLYIQDLLVGLRDIHGKEAIQAGGVHYIPLLLLEPPMIMAPNSPGTLKSDVDSQNLTAFRKLSTRTQLKLWFLDEWQLRTAIRHCGIMLTENPGLDMPVPPTHYKFPAHRNLSWPQFHVGGDMVTTQEQVQKDLCRRDLARATTHTQLTPQQLFIERLLSKMPKDRERNTTLPWPRGRKRAVDFFETVEEYSRIARHLGLKPDNPEMLGMARRHWGQATVKRLSDQLASARPTKRRGEIPTELTQPGSGTATDEDVPMSGISDDFNDGMDID</sequence>
<gene>
    <name evidence="2" type="ORF">SLS58_011262</name>
</gene>
<protein>
    <submittedName>
        <fullName evidence="2">Uncharacterized protein</fullName>
    </submittedName>
</protein>
<keyword evidence="3" id="KW-1185">Reference proteome</keyword>
<feature type="region of interest" description="Disordered" evidence="1">
    <location>
        <begin position="324"/>
        <end position="373"/>
    </location>
</feature>
<comment type="caution">
    <text evidence="2">The sequence shown here is derived from an EMBL/GenBank/DDBJ whole genome shotgun (WGS) entry which is preliminary data.</text>
</comment>
<reference evidence="2 3" key="1">
    <citation type="journal article" date="2023" name="Plant Dis.">
        <title>First Report of Diplodia intermedia Causing Canker and Dieback Diseases on Apple Trees in Canada.</title>
        <authorList>
            <person name="Ellouze W."/>
            <person name="Ilyukhin E."/>
            <person name="Sulman M."/>
            <person name="Ali S."/>
        </authorList>
    </citation>
    <scope>NUCLEOTIDE SEQUENCE [LARGE SCALE GENOMIC DNA]</scope>
    <source>
        <strain evidence="2 3">M45-28</strain>
    </source>
</reference>
<proteinExistence type="predicted"/>
<evidence type="ECO:0000313" key="2">
    <source>
        <dbReference type="EMBL" id="KAL1633005.1"/>
    </source>
</evidence>